<feature type="transmembrane region" description="Helical" evidence="5">
    <location>
        <begin position="374"/>
        <end position="391"/>
    </location>
</feature>
<evidence type="ECO:0000256" key="3">
    <source>
        <dbReference type="ARBA" id="ARBA00022989"/>
    </source>
</evidence>
<keyword evidence="4 5" id="KW-0472">Membrane</keyword>
<evidence type="ECO:0000259" key="6">
    <source>
        <dbReference type="Pfam" id="PF00916"/>
    </source>
</evidence>
<feature type="transmembrane region" description="Helical" evidence="5">
    <location>
        <begin position="466"/>
        <end position="493"/>
    </location>
</feature>
<dbReference type="EMBL" id="JASJQH010007037">
    <property type="protein sequence ID" value="KAK9719744.1"/>
    <property type="molecule type" value="Genomic_DNA"/>
</dbReference>
<gene>
    <name evidence="7" type="ORF">K7432_004598</name>
</gene>
<feature type="transmembrane region" description="Helical" evidence="5">
    <location>
        <begin position="39"/>
        <end position="63"/>
    </location>
</feature>
<evidence type="ECO:0000256" key="2">
    <source>
        <dbReference type="ARBA" id="ARBA00022692"/>
    </source>
</evidence>
<dbReference type="InterPro" id="IPR011547">
    <property type="entry name" value="SLC26A/SulP_dom"/>
</dbReference>
<comment type="subcellular location">
    <subcellularLocation>
        <location evidence="1">Membrane</location>
        <topology evidence="1">Multi-pass membrane protein</topology>
    </subcellularLocation>
</comment>
<dbReference type="PANTHER" id="PTHR11814">
    <property type="entry name" value="SULFATE TRANSPORTER"/>
    <property type="match status" value="1"/>
</dbReference>
<sequence>MMTSWRDTSSDRWQAICSNIQRWVPLFEWLPKYNWRRDFVYDLIAGLTYSTVVIPQSMAYAMLAKLPPVYGLYSSITPMFLYFVFGTSRHLVTGTFALTSMMLGEAVANVLQKSGTPREDDYEKEFIITTLRITFLVGMLQILFSFLNVGRYISKYLLPDSLISGFTNAAAIYITTSQLPGLLQFHVPEYFGVFNLVKSWGYMISHLHEAHLPTFLLGSGVIVSILLLKSYETSIQQWLQRSKGEEVVAEDEGVPLMDDTDTHFALPRVANNKDVAKANSGIKLPIPETLLVIIFYTAVTWLFSLEKHGISIIGFIPNGFPMTVNSVNFRDGSDFFNHLNQSILLAIVAYVMTMSIAKSFSKKSNYQIDENQEMFALGISTAIASFFSGYISCGSLTRTSVVHSTGGKSQIAMLIGTMVVCFILLGFTFVFHYLPNVVLAGVTLMACKNLFLKLDEVVGYWRYHRYQFAIWFTTFTVSVIFKAELGIAAGMAISMIGQGIERFLNPYF</sequence>
<feature type="transmembrane region" description="Helical" evidence="5">
    <location>
        <begin position="210"/>
        <end position="228"/>
    </location>
</feature>
<dbReference type="InterPro" id="IPR001902">
    <property type="entry name" value="SLC26A/SulP_fam"/>
</dbReference>
<dbReference type="InterPro" id="IPR018045">
    <property type="entry name" value="S04_transporter_CS"/>
</dbReference>
<keyword evidence="3 5" id="KW-1133">Transmembrane helix</keyword>
<dbReference type="Pfam" id="PF00916">
    <property type="entry name" value="Sulfate_transp"/>
    <property type="match status" value="1"/>
</dbReference>
<protein>
    <recommendedName>
        <fullName evidence="6">SLC26A/SulP transporter domain-containing protein</fullName>
    </recommendedName>
</protein>
<keyword evidence="8" id="KW-1185">Reference proteome</keyword>
<reference evidence="7 8" key="1">
    <citation type="submission" date="2023-04" db="EMBL/GenBank/DDBJ databases">
        <title>Genome of Basidiobolus ranarum AG-B5.</title>
        <authorList>
            <person name="Stajich J.E."/>
            <person name="Carter-House D."/>
            <person name="Gryganskyi A."/>
        </authorList>
    </citation>
    <scope>NUCLEOTIDE SEQUENCE [LARGE SCALE GENOMIC DNA]</scope>
    <source>
        <strain evidence="7 8">AG-B5</strain>
    </source>
</reference>
<feature type="transmembrane region" description="Helical" evidence="5">
    <location>
        <begin position="411"/>
        <end position="430"/>
    </location>
</feature>
<feature type="transmembrane region" description="Helical" evidence="5">
    <location>
        <begin position="156"/>
        <end position="175"/>
    </location>
</feature>
<dbReference type="Proteomes" id="UP001479436">
    <property type="component" value="Unassembled WGS sequence"/>
</dbReference>
<evidence type="ECO:0000256" key="4">
    <source>
        <dbReference type="ARBA" id="ARBA00023136"/>
    </source>
</evidence>
<evidence type="ECO:0000256" key="5">
    <source>
        <dbReference type="SAM" id="Phobius"/>
    </source>
</evidence>
<keyword evidence="2 5" id="KW-0812">Transmembrane</keyword>
<proteinExistence type="predicted"/>
<feature type="transmembrane region" description="Helical" evidence="5">
    <location>
        <begin position="335"/>
        <end position="353"/>
    </location>
</feature>
<feature type="transmembrane region" description="Helical" evidence="5">
    <location>
        <begin position="126"/>
        <end position="149"/>
    </location>
</feature>
<feature type="domain" description="SLC26A/SulP transporter" evidence="6">
    <location>
        <begin position="39"/>
        <end position="474"/>
    </location>
</feature>
<accession>A0ABR2W4E7</accession>
<evidence type="ECO:0000313" key="8">
    <source>
        <dbReference type="Proteomes" id="UP001479436"/>
    </source>
</evidence>
<evidence type="ECO:0000256" key="1">
    <source>
        <dbReference type="ARBA" id="ARBA00004141"/>
    </source>
</evidence>
<name>A0ABR2W4E7_9FUNG</name>
<feature type="transmembrane region" description="Helical" evidence="5">
    <location>
        <begin position="69"/>
        <end position="85"/>
    </location>
</feature>
<organism evidence="7 8">
    <name type="scientific">Basidiobolus ranarum</name>
    <dbReference type="NCBI Taxonomy" id="34480"/>
    <lineage>
        <taxon>Eukaryota</taxon>
        <taxon>Fungi</taxon>
        <taxon>Fungi incertae sedis</taxon>
        <taxon>Zoopagomycota</taxon>
        <taxon>Entomophthoromycotina</taxon>
        <taxon>Basidiobolomycetes</taxon>
        <taxon>Basidiobolales</taxon>
        <taxon>Basidiobolaceae</taxon>
        <taxon>Basidiobolus</taxon>
    </lineage>
</organism>
<comment type="caution">
    <text evidence="7">The sequence shown here is derived from an EMBL/GenBank/DDBJ whole genome shotgun (WGS) entry which is preliminary data.</text>
</comment>
<feature type="transmembrane region" description="Helical" evidence="5">
    <location>
        <begin position="290"/>
        <end position="315"/>
    </location>
</feature>
<feature type="transmembrane region" description="Helical" evidence="5">
    <location>
        <begin position="92"/>
        <end position="111"/>
    </location>
</feature>
<evidence type="ECO:0000313" key="7">
    <source>
        <dbReference type="EMBL" id="KAK9719744.1"/>
    </source>
</evidence>
<dbReference type="PROSITE" id="PS01130">
    <property type="entry name" value="SLC26A"/>
    <property type="match status" value="1"/>
</dbReference>